<proteinExistence type="predicted"/>
<dbReference type="AlphaFoldDB" id="A0A6J7HLI1"/>
<dbReference type="AntiFam" id="ANF00225">
    <property type="entry name" value="Shadow ORF (opposite tuf)"/>
</dbReference>
<protein>
    <submittedName>
        <fullName evidence="1">Unannotated protein</fullName>
    </submittedName>
</protein>
<dbReference type="EMBL" id="CAFBNA010000002">
    <property type="protein sequence ID" value="CAB4918013.1"/>
    <property type="molecule type" value="Genomic_DNA"/>
</dbReference>
<gene>
    <name evidence="1" type="ORF">UFOPK3708_00087</name>
</gene>
<name>A0A6J7HLI1_9ZZZZ</name>
<accession>A0A6J7HLI1</accession>
<evidence type="ECO:0000313" key="1">
    <source>
        <dbReference type="EMBL" id="CAB4918013.1"/>
    </source>
</evidence>
<reference evidence="1" key="1">
    <citation type="submission" date="2020-05" db="EMBL/GenBank/DDBJ databases">
        <authorList>
            <person name="Chiriac C."/>
            <person name="Salcher M."/>
            <person name="Ghai R."/>
            <person name="Kavagutti S V."/>
        </authorList>
    </citation>
    <scope>NUCLEOTIDE SEQUENCE</scope>
</reference>
<organism evidence="1">
    <name type="scientific">freshwater metagenome</name>
    <dbReference type="NCBI Taxonomy" id="449393"/>
    <lineage>
        <taxon>unclassified sequences</taxon>
        <taxon>metagenomes</taxon>
        <taxon>ecological metagenomes</taxon>
    </lineage>
</organism>
<sequence length="124" mass="14573">MLTSLRHRTISSRNNKNRTVNLSGTSNHVLDVISMAWHINMRVMTIRSLILNMRNVDRDTTLTLFRRLINIRELSKRVVRRISIRQHLRNRRGQRGLTMIDMTHRAHIRVGLGPLELLACHDFS</sequence>